<evidence type="ECO:0000313" key="3">
    <source>
        <dbReference type="Proteomes" id="UP001281656"/>
    </source>
</evidence>
<dbReference type="SUPFAM" id="SSF140683">
    <property type="entry name" value="SP0561-like"/>
    <property type="match status" value="1"/>
</dbReference>
<evidence type="ECO:0000313" key="2">
    <source>
        <dbReference type="EMBL" id="MDW8801238.1"/>
    </source>
</evidence>
<dbReference type="InterPro" id="IPR023883">
    <property type="entry name" value="CHP03980_redox-disulphide"/>
</dbReference>
<dbReference type="PANTHER" id="PTHR39341">
    <property type="entry name" value="BSL7085 PROTEIN"/>
    <property type="match status" value="1"/>
</dbReference>
<accession>A0ABU4JSW0</accession>
<proteinExistence type="predicted"/>
<evidence type="ECO:0000259" key="1">
    <source>
        <dbReference type="Pfam" id="PF08984"/>
    </source>
</evidence>
<comment type="caution">
    <text evidence="2">The sequence shown here is derived from an EMBL/GenBank/DDBJ whole genome shotgun (WGS) entry which is preliminary data.</text>
</comment>
<dbReference type="PANTHER" id="PTHR39341:SF1">
    <property type="entry name" value="DUF1858 DOMAIN-CONTAINING PROTEIN"/>
    <property type="match status" value="1"/>
</dbReference>
<sequence>MKITGSTLIGEVLRMSDKAAEILMNHGMGCVGCPSSQAESIEQAVAIHGISLDALLADLNKEILGE</sequence>
<dbReference type="Proteomes" id="UP001281656">
    <property type="component" value="Unassembled WGS sequence"/>
</dbReference>
<reference evidence="2 3" key="1">
    <citation type="submission" date="2023-04" db="EMBL/GenBank/DDBJ databases">
        <title>Clostridium tannerae sp. nov., isolated from the fecal material of an alpaca.</title>
        <authorList>
            <person name="Miller S."/>
            <person name="Hendry M."/>
            <person name="King J."/>
            <person name="Sankaranarayanan K."/>
            <person name="Lawson P.A."/>
        </authorList>
    </citation>
    <scope>NUCLEOTIDE SEQUENCE [LARGE SCALE GENOMIC DNA]</scope>
    <source>
        <strain evidence="2 3">A1-XYC3</strain>
    </source>
</reference>
<feature type="domain" description="DUF1858" evidence="1">
    <location>
        <begin position="3"/>
        <end position="55"/>
    </location>
</feature>
<protein>
    <submittedName>
        <fullName evidence="2">DUF1858 domain-containing protein</fullName>
    </submittedName>
</protein>
<dbReference type="Gene3D" id="1.10.3910.10">
    <property type="entry name" value="SP0561-like"/>
    <property type="match status" value="1"/>
</dbReference>
<dbReference type="Pfam" id="PF08984">
    <property type="entry name" value="DUF1858"/>
    <property type="match status" value="1"/>
</dbReference>
<dbReference type="NCBIfam" id="TIGR03980">
    <property type="entry name" value="prismane_assoc"/>
    <property type="match status" value="1"/>
</dbReference>
<name>A0ABU4JSW0_9CLOT</name>
<gene>
    <name evidence="2" type="ORF">P8V03_08715</name>
</gene>
<dbReference type="InterPro" id="IPR015077">
    <property type="entry name" value="DUF1858"/>
</dbReference>
<dbReference type="InterPro" id="IPR038062">
    <property type="entry name" value="ScdA-like_N_sf"/>
</dbReference>
<dbReference type="EMBL" id="JARUJP010000008">
    <property type="protein sequence ID" value="MDW8801238.1"/>
    <property type="molecule type" value="Genomic_DNA"/>
</dbReference>
<dbReference type="RefSeq" id="WP_261672899.1">
    <property type="nucleotide sequence ID" value="NZ_JARUJP010000008.1"/>
</dbReference>
<keyword evidence="3" id="KW-1185">Reference proteome</keyword>
<organism evidence="2 3">
    <name type="scientific">Clostridium tanneri</name>
    <dbReference type="NCBI Taxonomy" id="3037988"/>
    <lineage>
        <taxon>Bacteria</taxon>
        <taxon>Bacillati</taxon>
        <taxon>Bacillota</taxon>
        <taxon>Clostridia</taxon>
        <taxon>Eubacteriales</taxon>
        <taxon>Clostridiaceae</taxon>
        <taxon>Clostridium</taxon>
    </lineage>
</organism>